<dbReference type="SUPFAM" id="SSF48371">
    <property type="entry name" value="ARM repeat"/>
    <property type="match status" value="1"/>
</dbReference>
<gene>
    <name evidence="10" type="ORF">EXIGLDRAFT_779899</name>
</gene>
<comment type="subunit">
    <text evidence="8">Component of the ribosomal small subunit (SSU) processome.</text>
</comment>
<dbReference type="FunCoup" id="A0A165BUV9">
    <property type="interactions" value="801"/>
</dbReference>
<evidence type="ECO:0000256" key="3">
    <source>
        <dbReference type="ARBA" id="ARBA00015399"/>
    </source>
</evidence>
<accession>A0A165BUV9</accession>
<dbReference type="GO" id="GO:0034455">
    <property type="term" value="C:t-UTP complex"/>
    <property type="evidence" value="ECO:0007669"/>
    <property type="project" value="TreeGrafter"/>
</dbReference>
<evidence type="ECO:0000313" key="11">
    <source>
        <dbReference type="Proteomes" id="UP000077266"/>
    </source>
</evidence>
<dbReference type="PANTHER" id="PTHR13457:SF1">
    <property type="entry name" value="HEAT REPEAT-CONTAINING PROTEIN 1"/>
    <property type="match status" value="1"/>
</dbReference>
<dbReference type="EMBL" id="KV426403">
    <property type="protein sequence ID" value="KZV81281.1"/>
    <property type="molecule type" value="Genomic_DNA"/>
</dbReference>
<proteinExistence type="inferred from homology"/>
<evidence type="ECO:0000256" key="2">
    <source>
        <dbReference type="ARBA" id="ARBA00010559"/>
    </source>
</evidence>
<dbReference type="InterPro" id="IPR022125">
    <property type="entry name" value="U3snoRNP10_N"/>
</dbReference>
<dbReference type="Pfam" id="PF08146">
    <property type="entry name" value="BP28CT"/>
    <property type="match status" value="1"/>
</dbReference>
<dbReference type="STRING" id="1314781.A0A165BUV9"/>
<evidence type="ECO:0000256" key="8">
    <source>
        <dbReference type="RuleBase" id="RU367065"/>
    </source>
</evidence>
<dbReference type="OrthoDB" id="31183at2759"/>
<evidence type="ECO:0000256" key="5">
    <source>
        <dbReference type="ARBA" id="ARBA00022552"/>
    </source>
</evidence>
<keyword evidence="6 8" id="KW-0539">Nucleus</keyword>
<organism evidence="10 11">
    <name type="scientific">Exidia glandulosa HHB12029</name>
    <dbReference type="NCBI Taxonomy" id="1314781"/>
    <lineage>
        <taxon>Eukaryota</taxon>
        <taxon>Fungi</taxon>
        <taxon>Dikarya</taxon>
        <taxon>Basidiomycota</taxon>
        <taxon>Agaricomycotina</taxon>
        <taxon>Agaricomycetes</taxon>
        <taxon>Auriculariales</taxon>
        <taxon>Exidiaceae</taxon>
        <taxon>Exidia</taxon>
    </lineage>
</organism>
<dbReference type="GO" id="GO:0030515">
    <property type="term" value="F:snoRNA binding"/>
    <property type="evidence" value="ECO:0007669"/>
    <property type="project" value="TreeGrafter"/>
</dbReference>
<comment type="function">
    <text evidence="8">Involved in nucleolar processing of pre-18S ribosomal RNA.</text>
</comment>
<dbReference type="GO" id="GO:0000462">
    <property type="term" value="P:maturation of SSU-rRNA from tricistronic rRNA transcript (SSU-rRNA, 5.8S rRNA, LSU-rRNA)"/>
    <property type="evidence" value="ECO:0007669"/>
    <property type="project" value="TreeGrafter"/>
</dbReference>
<dbReference type="Pfam" id="PF23243">
    <property type="entry name" value="HEAT_HEATR1"/>
    <property type="match status" value="1"/>
</dbReference>
<evidence type="ECO:0000313" key="10">
    <source>
        <dbReference type="EMBL" id="KZV81281.1"/>
    </source>
</evidence>
<comment type="similarity">
    <text evidence="2 8">Belongs to the HEATR1/UTP10 family.</text>
</comment>
<protein>
    <recommendedName>
        <fullName evidence="3 8">U3 small nucleolar RNA-associated protein 10</fullName>
    </recommendedName>
</protein>
<keyword evidence="11" id="KW-1185">Reference proteome</keyword>
<evidence type="ECO:0000256" key="6">
    <source>
        <dbReference type="ARBA" id="ARBA00023242"/>
    </source>
</evidence>
<feature type="domain" description="BP28 C-terminal" evidence="9">
    <location>
        <begin position="1708"/>
        <end position="1852"/>
    </location>
</feature>
<evidence type="ECO:0000256" key="4">
    <source>
        <dbReference type="ARBA" id="ARBA00022517"/>
    </source>
</evidence>
<dbReference type="InterPro" id="IPR056473">
    <property type="entry name" value="HEAT_Utp10/HEAT1"/>
</dbReference>
<dbReference type="SMART" id="SM01036">
    <property type="entry name" value="BP28CT"/>
    <property type="match status" value="1"/>
</dbReference>
<comment type="subcellular location">
    <subcellularLocation>
        <location evidence="1 8">Nucleus</location>
        <location evidence="1 8">Nucleolus</location>
    </subcellularLocation>
</comment>
<sequence length="1981" mass="212733">MATALQRQLAKAASSSAHASLLADRDKRGKRRAQSYLFTARDADTHDLAVVHALGANGLARLTLLNSRFSEWEEPLFSLAARDTDRTLLDQDAVRELDDALNGFLVALTPYLLDSAAGKALEWLVRRFRIQEFNVDAVLRLFTPYHESAHFAKMLNILHIESSPAWSFLVPFKAAAKPLPRPALVAEMRKTSQVARFVASVLPEALKAQAVSDVVVSFNASVFLDFFSAADGGLNEETLAFLLPALVAPLSGGVKASNNCLVGSLLLLAALAQKCRLAQDATRSIIKSIVKAKKAVSPAQLQATLVAVTGPQDQLADLPKGVVEALVANSDAFADTLQLDGSEKLFVPFCAMVLPTCEDNEAHAEALSAVIQATTTPASVVKELGMLLFANAKSGKTVGSLLGAIKQRRPDVFAACIEESKTALGDAAVDEIVLALSMPGSKGKGRMFVASSDADAAVRAAGVREMVQALSAGTANDEDAIRETLLTRIADPSPAVLEALYASPAVLLHDNTDPFPAILSALQSTEDLPKAALKSHLSFVAAHGKPQDVERAFWPWLLRKKRAEMVWEILATGKKDTSGLMSGCAAVAAASGEDERIIGVAKRIAENVLAAPALEPQLAFLFQMAQEDEQHSALLALLVLRALLLQMTGEHQLALAARTVEACASRVAPQDWPSEFHEYIAESALFHAVAAKPSKASTIQRALASLLSIVSSIPAPTVTLDWFAPASTHRYVDIARNLYAIPSPSLRAAVLRARGGAALLFLFGVVLHDSAKVAALKHAQAFISASVTGNNLKWDVQIVLPALLVALGDADQAVRRAAAEAIPPHGGRDPKAVYGYDEVYGAQTELVQYLDWDDVSKFCKTLAEHKEHFVQDASFLPIFLQQAVEHQARESTQVGLHKQRVLCFLCSHAVACASPATKVALLRALEHVTDGAKACVIVPLLADVGVGSAEQSTAEERELARLVASAYNTGAALALQEDSTLWTAYLDALERCGGEDAQTFSAFAKQVQKGLFAALDEERKLELVKFLLNVGVTSTSSDVYNSVKSTITAVVTDSKLLVSLLRQLRPGTPSSVEERASKRTKTTDASPEAGVQSLTLFVEAIVARKLPSSSELVVTLLDTLASLAEIPGKTYTQQLVMTALDTCADAGSSKGSNSAGVRLDVLVDVIRSAENPQTLHQALLLFAKMAKLAPDSMVYNIMPVFTFMGSSVVHRDDSYSFHVVQKARLPLFQRDQGLRLTKLQTLEMVVPVMVASLKTSNASGADLHLAARPLLKSLTDAAAHIPRHRRTMFFTQLVQILGPDDFLASVCLLLVDAHTKKAVRQSGDDLKNTLSLPLGVLGHFKTGQQLAALRDILSECQELVGVANSNAGAHSFLPQASIDQEASVSPPSAAKKQAHAVLLFAREAFFSLARVGKPGQDTALGAKIKECILLLLTLVTALQSQDDSRDIASVASSALVKLLSISPVQIFMASVLDILRTEQDANSVLLRQALELLRDRVPQITLSARHQISEPMRELVGLVCTVLRSSVTPDPAGHVLALRTLQAIAASSLPDEAPSLAESVAIVLQVGSNAALVEDSLGLFTLLTPKLGPRMVSHFRDVVEFCVNAANGVSDPSRQQHVQDALLALLTSLPLFWGNFELDKALSLALEHPLLYDHFRRQIAKRVPGTTLLPGLSRAWKVVFVESSSRRPPATTLAFFDLVKRAIQAAAREEVSTHLKAVSALFLSALDLRNPQRSVNAEFSQGAEDSVIAAFLQLVIKLNEVAFTPVFRQLYDWAFGNGDATASGARQITFSRVMASLLDTFKGLMDPYVILAMDGVVQVLEACASRDAPDADLWLSTVVLVRKSLAVEDSAYWRDDRIRKFLPVLVRQIAVVPRMRLADAEAQHKTALAETFSALALSAGDSAALKDINLAILMQTRDDDAGVRLLALTCADALWREHGAALQGFAAETETFTVECAEDDNDDVGKAARRLQKSVDAATMS</sequence>
<dbReference type="InParanoid" id="A0A165BUV9"/>
<name>A0A165BUV9_EXIGL</name>
<evidence type="ECO:0000259" key="9">
    <source>
        <dbReference type="SMART" id="SM01036"/>
    </source>
</evidence>
<evidence type="ECO:0000256" key="1">
    <source>
        <dbReference type="ARBA" id="ARBA00004604"/>
    </source>
</evidence>
<dbReference type="InterPro" id="IPR016024">
    <property type="entry name" value="ARM-type_fold"/>
</dbReference>
<keyword evidence="5 8" id="KW-0698">rRNA processing</keyword>
<dbReference type="GO" id="GO:0032040">
    <property type="term" value="C:small-subunit processome"/>
    <property type="evidence" value="ECO:0007669"/>
    <property type="project" value="TreeGrafter"/>
</dbReference>
<dbReference type="GO" id="GO:0030686">
    <property type="term" value="C:90S preribosome"/>
    <property type="evidence" value="ECO:0007669"/>
    <property type="project" value="TreeGrafter"/>
</dbReference>
<dbReference type="Proteomes" id="UP000077266">
    <property type="component" value="Unassembled WGS sequence"/>
</dbReference>
<keyword evidence="7 8" id="KW-0687">Ribonucleoprotein</keyword>
<evidence type="ECO:0000256" key="7">
    <source>
        <dbReference type="ARBA" id="ARBA00023274"/>
    </source>
</evidence>
<reference evidence="10 11" key="1">
    <citation type="journal article" date="2016" name="Mol. Biol. Evol.">
        <title>Comparative Genomics of Early-Diverging Mushroom-Forming Fungi Provides Insights into the Origins of Lignocellulose Decay Capabilities.</title>
        <authorList>
            <person name="Nagy L.G."/>
            <person name="Riley R."/>
            <person name="Tritt A."/>
            <person name="Adam C."/>
            <person name="Daum C."/>
            <person name="Floudas D."/>
            <person name="Sun H."/>
            <person name="Yadav J.S."/>
            <person name="Pangilinan J."/>
            <person name="Larsson K.H."/>
            <person name="Matsuura K."/>
            <person name="Barry K."/>
            <person name="Labutti K."/>
            <person name="Kuo R."/>
            <person name="Ohm R.A."/>
            <person name="Bhattacharya S.S."/>
            <person name="Shirouzu T."/>
            <person name="Yoshinaga Y."/>
            <person name="Martin F.M."/>
            <person name="Grigoriev I.V."/>
            <person name="Hibbett D.S."/>
        </authorList>
    </citation>
    <scope>NUCLEOTIDE SEQUENCE [LARGE SCALE GENOMIC DNA]</scope>
    <source>
        <strain evidence="10 11">HHB12029</strain>
    </source>
</reference>
<dbReference type="Pfam" id="PF12397">
    <property type="entry name" value="U3snoRNP10"/>
    <property type="match status" value="1"/>
</dbReference>
<dbReference type="InterPro" id="IPR012954">
    <property type="entry name" value="BP28_C_dom"/>
</dbReference>
<dbReference type="InterPro" id="IPR040191">
    <property type="entry name" value="UTP10"/>
</dbReference>
<dbReference type="GO" id="GO:0045943">
    <property type="term" value="P:positive regulation of transcription by RNA polymerase I"/>
    <property type="evidence" value="ECO:0007669"/>
    <property type="project" value="TreeGrafter"/>
</dbReference>
<dbReference type="PANTHER" id="PTHR13457">
    <property type="entry name" value="BAP28"/>
    <property type="match status" value="1"/>
</dbReference>
<keyword evidence="4 8" id="KW-0690">Ribosome biogenesis</keyword>